<dbReference type="RefSeq" id="WP_172584654.1">
    <property type="nucleotide sequence ID" value="NZ_BLAM01000109.1"/>
</dbReference>
<dbReference type="AlphaFoldDB" id="A0A6F9XLQ5"/>
<evidence type="ECO:0000313" key="2">
    <source>
        <dbReference type="EMBL" id="GET06108.1"/>
    </source>
</evidence>
<name>A0A6F9XLQ5_9LACO</name>
<sequence>MQNKKKMITKGLIGATTIAVLGLGSYLGLKHYHQYQNRWTSIGTMVNNTNTMFKTSNKAAKQGKITYEIYEKPGCKDCQKLVDNKIVKDLYKLKKDNTVIVYNTKNVNTNQDNNPTATQSWMIQNFIYYTPSIVVKYKGYPIYNYAGTNLKTWRTISNGINPVTKKRFAKKVPKAQQVINDFNKTKTTYASIKINNIDNQQ</sequence>
<protein>
    <recommendedName>
        <fullName evidence="3">Thioredoxin-like fold domain-containing protein</fullName>
    </recommendedName>
</protein>
<keyword evidence="1" id="KW-1133">Transmembrane helix</keyword>
<dbReference type="Proteomes" id="UP000494265">
    <property type="component" value="Unassembled WGS sequence"/>
</dbReference>
<evidence type="ECO:0008006" key="3">
    <source>
        <dbReference type="Google" id="ProtNLM"/>
    </source>
</evidence>
<accession>A0A6F9XLQ5</accession>
<reference evidence="2" key="1">
    <citation type="submission" date="2019-10" db="EMBL/GenBank/DDBJ databases">
        <title>Lactobacillus agilis SY212 Whole Genome Sequencing Project.</title>
        <authorList>
            <person name="Suzuki S."/>
            <person name="Endo A."/>
            <person name="Maeno S."/>
            <person name="Shiwa Y."/>
            <person name="Matsutani M."/>
            <person name="Kajikawa A."/>
        </authorList>
    </citation>
    <scope>NUCLEOTIDE SEQUENCE</scope>
    <source>
        <strain evidence="2">SY212</strain>
    </source>
</reference>
<keyword evidence="1" id="KW-0472">Membrane</keyword>
<keyword evidence="1" id="KW-0812">Transmembrane</keyword>
<evidence type="ECO:0000256" key="1">
    <source>
        <dbReference type="SAM" id="Phobius"/>
    </source>
</evidence>
<dbReference type="EMBL" id="BLAM01000109">
    <property type="protein sequence ID" value="GET06108.1"/>
    <property type="molecule type" value="Genomic_DNA"/>
</dbReference>
<gene>
    <name evidence="2" type="ORF">SY212_11380</name>
</gene>
<proteinExistence type="predicted"/>
<comment type="caution">
    <text evidence="2">The sequence shown here is derived from an EMBL/GenBank/DDBJ whole genome shotgun (WGS) entry which is preliminary data.</text>
</comment>
<organism evidence="2">
    <name type="scientific">Ligilactobacillus agilis</name>
    <dbReference type="NCBI Taxonomy" id="1601"/>
    <lineage>
        <taxon>Bacteria</taxon>
        <taxon>Bacillati</taxon>
        <taxon>Bacillota</taxon>
        <taxon>Bacilli</taxon>
        <taxon>Lactobacillales</taxon>
        <taxon>Lactobacillaceae</taxon>
        <taxon>Ligilactobacillus</taxon>
    </lineage>
</organism>
<feature type="transmembrane region" description="Helical" evidence="1">
    <location>
        <begin position="12"/>
        <end position="29"/>
    </location>
</feature>